<proteinExistence type="predicted"/>
<sequence>MTTHICSPLEIRRHIDGGLTLDESDDLRHRMLKQTLDPNRILAPGRYEFGSARNQRSGD</sequence>
<gene>
    <name evidence="1" type="ORF">42c90030</name>
</gene>
<dbReference type="AlphaFoldDB" id="Q3IBR5"/>
<evidence type="ECO:0000313" key="1">
    <source>
        <dbReference type="EMBL" id="CAJ31142.1"/>
    </source>
</evidence>
<reference evidence="1" key="1">
    <citation type="journal article" date="2005" name="J. Bacteriol.">
        <title>Clustered genes related to sulfate respiration in uncultured prokaryotes support the theory of their concomitant horizontal transfer.</title>
        <authorList>
            <person name="Mussmann M."/>
            <person name="Richter M."/>
            <person name="Lombardot T."/>
            <person name="Meyerdierks A."/>
            <person name="Kuever J."/>
            <person name="Kube M."/>
            <person name="Glockner F.O."/>
            <person name="Amann R."/>
        </authorList>
    </citation>
    <scope>NUCLEOTIDE SEQUENCE</scope>
</reference>
<dbReference type="EMBL" id="CT025834">
    <property type="protein sequence ID" value="CAJ31142.1"/>
    <property type="molecule type" value="Genomic_DNA"/>
</dbReference>
<organism evidence="1">
    <name type="scientific">uncultured sulfate-reducing bacterium</name>
    <dbReference type="NCBI Taxonomy" id="153939"/>
    <lineage>
        <taxon>Bacteria</taxon>
        <taxon>environmental samples</taxon>
    </lineage>
</organism>
<protein>
    <submittedName>
        <fullName evidence="1">Uncharacterized protein</fullName>
    </submittedName>
</protein>
<accession>Q3IBR5</accession>
<dbReference type="InterPro" id="IPR016171">
    <property type="entry name" value="Vanillyl_alc_oxidase_C-sub2"/>
</dbReference>
<dbReference type="Gene3D" id="1.10.45.10">
    <property type="entry name" value="Vanillyl-alcohol Oxidase, Chain A, domain 4"/>
    <property type="match status" value="1"/>
</dbReference>
<name>Q3IBR5_9BACT</name>